<organism evidence="1 2">
    <name type="scientific">Coccomyxa subellipsoidea</name>
    <dbReference type="NCBI Taxonomy" id="248742"/>
    <lineage>
        <taxon>Eukaryota</taxon>
        <taxon>Viridiplantae</taxon>
        <taxon>Chlorophyta</taxon>
        <taxon>core chlorophytes</taxon>
        <taxon>Trebouxiophyceae</taxon>
        <taxon>Trebouxiophyceae incertae sedis</taxon>
        <taxon>Coccomyxaceae</taxon>
        <taxon>Coccomyxa</taxon>
    </lineage>
</organism>
<dbReference type="EMBL" id="JALJOT010000007">
    <property type="protein sequence ID" value="KAK9908803.1"/>
    <property type="molecule type" value="Genomic_DNA"/>
</dbReference>
<comment type="caution">
    <text evidence="1">The sequence shown here is derived from an EMBL/GenBank/DDBJ whole genome shotgun (WGS) entry which is preliminary data.</text>
</comment>
<evidence type="ECO:0000313" key="1">
    <source>
        <dbReference type="EMBL" id="KAK9908803.1"/>
    </source>
</evidence>
<reference evidence="1 2" key="1">
    <citation type="journal article" date="2024" name="Nat. Commun.">
        <title>Phylogenomics reveals the evolutionary origins of lichenization in chlorophyte algae.</title>
        <authorList>
            <person name="Puginier C."/>
            <person name="Libourel C."/>
            <person name="Otte J."/>
            <person name="Skaloud P."/>
            <person name="Haon M."/>
            <person name="Grisel S."/>
            <person name="Petersen M."/>
            <person name="Berrin J.G."/>
            <person name="Delaux P.M."/>
            <person name="Dal Grande F."/>
            <person name="Keller J."/>
        </authorList>
    </citation>
    <scope>NUCLEOTIDE SEQUENCE [LARGE SCALE GENOMIC DNA]</scope>
    <source>
        <strain evidence="1 2">SAG 216-7</strain>
    </source>
</reference>
<dbReference type="PANTHER" id="PTHR36391:SF1">
    <property type="entry name" value="FURRY"/>
    <property type="match status" value="1"/>
</dbReference>
<proteinExistence type="predicted"/>
<keyword evidence="2" id="KW-1185">Reference proteome</keyword>
<evidence type="ECO:0000313" key="2">
    <source>
        <dbReference type="Proteomes" id="UP001491310"/>
    </source>
</evidence>
<sequence>MASKAVATLKGWLTKFPIKAPWKVIGVASSPEFQDFLPPATEYRKHAPASQPVRPSVPAALSEQVYDIRYWVRDKRREGQLVGGTNKKHMVTYQVDVSEPTQFSESEPAPAMGTPYKWKKKSNLLDYDNNGYT</sequence>
<protein>
    <submittedName>
        <fullName evidence="1">Uncharacterized protein</fullName>
    </submittedName>
</protein>
<accession>A0ABR2YPG9</accession>
<dbReference type="Proteomes" id="UP001491310">
    <property type="component" value="Unassembled WGS sequence"/>
</dbReference>
<dbReference type="PANTHER" id="PTHR36391">
    <property type="entry name" value="FURRY"/>
    <property type="match status" value="1"/>
</dbReference>
<gene>
    <name evidence="1" type="ORF">WJX75_003102</name>
</gene>
<name>A0ABR2YPG9_9CHLO</name>